<reference evidence="1 2" key="1">
    <citation type="submission" date="2018-08" db="EMBL/GenBank/DDBJ databases">
        <title>Diversity &amp; Physiological Properties of Lignin-Decomposing Actinobacteria from Soil.</title>
        <authorList>
            <person name="Roh S.G."/>
            <person name="Kim S.B."/>
        </authorList>
    </citation>
    <scope>NUCLEOTIDE SEQUENCE [LARGE SCALE GENOMIC DNA]</scope>
    <source>
        <strain evidence="1 2">MMS17-GH009</strain>
    </source>
</reference>
<protein>
    <recommendedName>
        <fullName evidence="3">Glycosyltransferase</fullName>
    </recommendedName>
</protein>
<keyword evidence="2" id="KW-1185">Reference proteome</keyword>
<dbReference type="EMBL" id="QVIG01000001">
    <property type="protein sequence ID" value="RGD60295.1"/>
    <property type="molecule type" value="Genomic_DNA"/>
</dbReference>
<accession>A0A372ZYM9</accession>
<sequence>MVTPVAYPPAFTIAYLVHSDVELLRRTIPATLDALCRGTRHPYDLVLVVDGAESAPIDEITELAHTTWGFDEIRLRWRTRHRASGDQANNIHTHFVTDKTRFLITIEGDVVVFRAPDATDVLAEIADTFDQCPQLTLAQRIDDHDCWQWKLEDTGPALSAKARSVNRVSSHFLIYDTHRARPAMAAAGGIPGNRFHDDGQSWMNYEDWISHTFAHPAGSGIGYLHQLPLRIFHCDEKTTPGSAHYRRDLETRLRVFAEREHQVKEEFRA</sequence>
<name>A0A372ZYM9_9ACTN</name>
<dbReference type="InterPro" id="IPR029044">
    <property type="entry name" value="Nucleotide-diphossugar_trans"/>
</dbReference>
<comment type="caution">
    <text evidence="1">The sequence shown here is derived from an EMBL/GenBank/DDBJ whole genome shotgun (WGS) entry which is preliminary data.</text>
</comment>
<evidence type="ECO:0000313" key="1">
    <source>
        <dbReference type="EMBL" id="RGD60295.1"/>
    </source>
</evidence>
<gene>
    <name evidence="1" type="ORF">DR950_23135</name>
</gene>
<proteinExistence type="predicted"/>
<dbReference type="Proteomes" id="UP000263377">
    <property type="component" value="Unassembled WGS sequence"/>
</dbReference>
<evidence type="ECO:0008006" key="3">
    <source>
        <dbReference type="Google" id="ProtNLM"/>
    </source>
</evidence>
<dbReference type="AlphaFoldDB" id="A0A372ZYM9"/>
<dbReference type="SUPFAM" id="SSF53448">
    <property type="entry name" value="Nucleotide-diphospho-sugar transferases"/>
    <property type="match status" value="1"/>
</dbReference>
<evidence type="ECO:0000313" key="2">
    <source>
        <dbReference type="Proteomes" id="UP000263377"/>
    </source>
</evidence>
<organism evidence="1 2">
    <name type="scientific">Kitasatospora xanthocidica</name>
    <dbReference type="NCBI Taxonomy" id="83382"/>
    <lineage>
        <taxon>Bacteria</taxon>
        <taxon>Bacillati</taxon>
        <taxon>Actinomycetota</taxon>
        <taxon>Actinomycetes</taxon>
        <taxon>Kitasatosporales</taxon>
        <taxon>Streptomycetaceae</taxon>
        <taxon>Kitasatospora</taxon>
    </lineage>
</organism>